<organism evidence="1 2">
    <name type="scientific">Pararobbsia alpina</name>
    <dbReference type="NCBI Taxonomy" id="621374"/>
    <lineage>
        <taxon>Bacteria</taxon>
        <taxon>Pseudomonadati</taxon>
        <taxon>Pseudomonadota</taxon>
        <taxon>Betaproteobacteria</taxon>
        <taxon>Burkholderiales</taxon>
        <taxon>Burkholderiaceae</taxon>
        <taxon>Pararobbsia</taxon>
    </lineage>
</organism>
<keyword evidence="2" id="KW-1185">Reference proteome</keyword>
<dbReference type="Proteomes" id="UP000494115">
    <property type="component" value="Unassembled WGS sequence"/>
</dbReference>
<evidence type="ECO:0000313" key="2">
    <source>
        <dbReference type="Proteomes" id="UP000494115"/>
    </source>
</evidence>
<reference evidence="1 2" key="1">
    <citation type="submission" date="2020-04" db="EMBL/GenBank/DDBJ databases">
        <authorList>
            <person name="De Canck E."/>
        </authorList>
    </citation>
    <scope>NUCLEOTIDE SEQUENCE [LARGE SCALE GENOMIC DNA]</scope>
    <source>
        <strain evidence="1 2">LMG 28138</strain>
    </source>
</reference>
<evidence type="ECO:0000313" key="1">
    <source>
        <dbReference type="EMBL" id="CAB3780158.1"/>
    </source>
</evidence>
<gene>
    <name evidence="1" type="ORF">LMG28138_00981</name>
</gene>
<dbReference type="EMBL" id="CADIKM010000003">
    <property type="protein sequence ID" value="CAB3780158.1"/>
    <property type="molecule type" value="Genomic_DNA"/>
</dbReference>
<proteinExistence type="predicted"/>
<name>A0A6S7AWP8_9BURK</name>
<sequence length="102" mass="11595">MAERCLSLVHTTILRCVRRNTPEFACIHQQRNYRRQSTAETKRFAPGSDTFAVSAATRPAKADRLDRTQPGCPLLTGQLRTSAAPCCQFRDDFHNVKQLPYE</sequence>
<protein>
    <submittedName>
        <fullName evidence="1">Uncharacterized protein</fullName>
    </submittedName>
</protein>
<dbReference type="AlphaFoldDB" id="A0A6S7AWP8"/>
<accession>A0A6S7AWP8</accession>